<feature type="compositionally biased region" description="Basic and acidic residues" evidence="1">
    <location>
        <begin position="87"/>
        <end position="98"/>
    </location>
</feature>
<evidence type="ECO:0000313" key="3">
    <source>
        <dbReference type="EMBL" id="KAJ7031765.1"/>
    </source>
</evidence>
<accession>A0AAD6SSK2</accession>
<protein>
    <submittedName>
        <fullName evidence="3">Uncharacterized protein</fullName>
    </submittedName>
</protein>
<comment type="caution">
    <text evidence="3">The sequence shown here is derived from an EMBL/GenBank/DDBJ whole genome shotgun (WGS) entry which is preliminary data.</text>
</comment>
<name>A0AAD6SSK2_9AGAR</name>
<reference evidence="3" key="1">
    <citation type="submission" date="2023-03" db="EMBL/GenBank/DDBJ databases">
        <title>Massive genome expansion in bonnet fungi (Mycena s.s.) driven by repeated elements and novel gene families across ecological guilds.</title>
        <authorList>
            <consortium name="Lawrence Berkeley National Laboratory"/>
            <person name="Harder C.B."/>
            <person name="Miyauchi S."/>
            <person name="Viragh M."/>
            <person name="Kuo A."/>
            <person name="Thoen E."/>
            <person name="Andreopoulos B."/>
            <person name="Lu D."/>
            <person name="Skrede I."/>
            <person name="Drula E."/>
            <person name="Henrissat B."/>
            <person name="Morin E."/>
            <person name="Kohler A."/>
            <person name="Barry K."/>
            <person name="LaButti K."/>
            <person name="Morin E."/>
            <person name="Salamov A."/>
            <person name="Lipzen A."/>
            <person name="Mereny Z."/>
            <person name="Hegedus B."/>
            <person name="Baldrian P."/>
            <person name="Stursova M."/>
            <person name="Weitz H."/>
            <person name="Taylor A."/>
            <person name="Grigoriev I.V."/>
            <person name="Nagy L.G."/>
            <person name="Martin F."/>
            <person name="Kauserud H."/>
        </authorList>
    </citation>
    <scope>NUCLEOTIDE SEQUENCE</scope>
    <source>
        <strain evidence="3">CBHHK200</strain>
    </source>
</reference>
<gene>
    <name evidence="3" type="ORF">C8F04DRAFT_1185690</name>
    <name evidence="2" type="ORF">C8F04DRAFT_1190920</name>
</gene>
<keyword evidence="4" id="KW-1185">Reference proteome</keyword>
<dbReference type="EMBL" id="JARJCM010000079">
    <property type="protein sequence ID" value="KAJ7031765.1"/>
    <property type="molecule type" value="Genomic_DNA"/>
</dbReference>
<dbReference type="EMBL" id="JARJCM010000145">
    <property type="protein sequence ID" value="KAJ7026000.1"/>
    <property type="molecule type" value="Genomic_DNA"/>
</dbReference>
<evidence type="ECO:0000313" key="4">
    <source>
        <dbReference type="Proteomes" id="UP001218188"/>
    </source>
</evidence>
<dbReference type="AlphaFoldDB" id="A0AAD6SSK2"/>
<evidence type="ECO:0000256" key="1">
    <source>
        <dbReference type="SAM" id="MobiDB-lite"/>
    </source>
</evidence>
<dbReference type="Proteomes" id="UP001218188">
    <property type="component" value="Unassembled WGS sequence"/>
</dbReference>
<proteinExistence type="predicted"/>
<evidence type="ECO:0000313" key="2">
    <source>
        <dbReference type="EMBL" id="KAJ7026000.1"/>
    </source>
</evidence>
<organism evidence="3 4">
    <name type="scientific">Mycena alexandri</name>
    <dbReference type="NCBI Taxonomy" id="1745969"/>
    <lineage>
        <taxon>Eukaryota</taxon>
        <taxon>Fungi</taxon>
        <taxon>Dikarya</taxon>
        <taxon>Basidiomycota</taxon>
        <taxon>Agaricomycotina</taxon>
        <taxon>Agaricomycetes</taxon>
        <taxon>Agaricomycetidae</taxon>
        <taxon>Agaricales</taxon>
        <taxon>Marasmiineae</taxon>
        <taxon>Mycenaceae</taxon>
        <taxon>Mycena</taxon>
    </lineage>
</organism>
<sequence>MAAIVSGINTVMDCTKHKRPFREYKHLSWGEFELAEPVAFGGQLNSAELSATQHAHRSFETMVSRMQGANLGILSSIPPPSPGSTDWRTDPDPEESQHEASLAISSIPSPSPVHHDHDPSNASIVEEQPIWLECLFSAILTVDPA</sequence>
<feature type="region of interest" description="Disordered" evidence="1">
    <location>
        <begin position="70"/>
        <end position="121"/>
    </location>
</feature>